<dbReference type="Proteomes" id="UP000003786">
    <property type="component" value="Chromosome 4"/>
</dbReference>
<reference evidence="2 3" key="1">
    <citation type="journal article" date="2012" name="MBio">
        <title>Comparative genome analysis of three eukaryotic parasites with differing abilities to transform leukocytes reveals key mediators of Theileria-induced leukocyte transformation.</title>
        <authorList>
            <person name="Hayashida K."/>
            <person name="Hara Y."/>
            <person name="Abe T."/>
            <person name="Yamasaki C."/>
            <person name="Toyoda A."/>
            <person name="Kosuge T."/>
            <person name="Suzuki Y."/>
            <person name="Sato Y."/>
            <person name="Kawashima S."/>
            <person name="Katayama T."/>
            <person name="Wakaguri H."/>
            <person name="Inoue N."/>
            <person name="Homma K."/>
            <person name="Tada-Umezaki M."/>
            <person name="Yagi Y."/>
            <person name="Fujii Y."/>
            <person name="Habara T."/>
            <person name="Kanehisa M."/>
            <person name="Watanabe H."/>
            <person name="Ito K."/>
            <person name="Gojobori T."/>
            <person name="Sugawara H."/>
            <person name="Imanishi T."/>
            <person name="Weir W."/>
            <person name="Gardner M."/>
            <person name="Pain A."/>
            <person name="Shiels B."/>
            <person name="Hattori M."/>
            <person name="Nene V."/>
            <person name="Sugimoto C."/>
        </authorList>
    </citation>
    <scope>NUCLEOTIDE SEQUENCE [LARGE SCALE GENOMIC DNA]</scope>
    <source>
        <strain evidence="2 3">Shintoku</strain>
    </source>
</reference>
<feature type="region of interest" description="Disordered" evidence="1">
    <location>
        <begin position="1"/>
        <end position="24"/>
    </location>
</feature>
<evidence type="ECO:0000256" key="1">
    <source>
        <dbReference type="SAM" id="MobiDB-lite"/>
    </source>
</evidence>
<keyword evidence="2" id="KW-0645">Protease</keyword>
<dbReference type="GO" id="GO:0006508">
    <property type="term" value="P:proteolysis"/>
    <property type="evidence" value="ECO:0007669"/>
    <property type="project" value="UniProtKB-KW"/>
</dbReference>
<name>J7M4S9_THEOR</name>
<dbReference type="GeneID" id="20717005"/>
<dbReference type="EMBL" id="AP011949">
    <property type="protein sequence ID" value="BAM42485.1"/>
    <property type="molecule type" value="Genomic_DNA"/>
</dbReference>
<keyword evidence="2" id="KW-0378">Hydrolase</keyword>
<dbReference type="RefSeq" id="XP_009692786.1">
    <property type="nucleotide sequence ID" value="XM_009694491.1"/>
</dbReference>
<accession>J7M4S9</accession>
<gene>
    <name evidence="2" type="ORF">TOT_040000985</name>
</gene>
<evidence type="ECO:0000313" key="3">
    <source>
        <dbReference type="Proteomes" id="UP000003786"/>
    </source>
</evidence>
<proteinExistence type="predicted"/>
<dbReference type="GO" id="GO:0008233">
    <property type="term" value="F:peptidase activity"/>
    <property type="evidence" value="ECO:0007669"/>
    <property type="project" value="UniProtKB-KW"/>
</dbReference>
<dbReference type="VEuPathDB" id="PiroplasmaDB:TOT_040000985"/>
<sequence>MGSFPRQQGRTTTSESCPPSTGSS</sequence>
<evidence type="ECO:0000313" key="2">
    <source>
        <dbReference type="EMBL" id="BAM42485.1"/>
    </source>
</evidence>
<protein>
    <submittedName>
        <fullName evidence="2">26S protease regulatory subunit</fullName>
    </submittedName>
</protein>
<dbReference type="KEGG" id="tot:TOT_040000985"/>
<organism evidence="2 3">
    <name type="scientific">Theileria orientalis strain Shintoku</name>
    <dbReference type="NCBI Taxonomy" id="869250"/>
    <lineage>
        <taxon>Eukaryota</taxon>
        <taxon>Sar</taxon>
        <taxon>Alveolata</taxon>
        <taxon>Apicomplexa</taxon>
        <taxon>Aconoidasida</taxon>
        <taxon>Piroplasmida</taxon>
        <taxon>Theileriidae</taxon>
        <taxon>Theileria</taxon>
    </lineage>
</organism>
<keyword evidence="3" id="KW-1185">Reference proteome</keyword>
<dbReference type="AlphaFoldDB" id="J7M4S9"/>